<evidence type="ECO:0000256" key="4">
    <source>
        <dbReference type="ARBA" id="ARBA00022694"/>
    </source>
</evidence>
<dbReference type="CDD" id="cd01992">
    <property type="entry name" value="TilS_N"/>
    <property type="match status" value="1"/>
</dbReference>
<evidence type="ECO:0000256" key="5">
    <source>
        <dbReference type="ARBA" id="ARBA00022741"/>
    </source>
</evidence>
<comment type="caution">
    <text evidence="10">The sequence shown here is derived from an EMBL/GenBank/DDBJ whole genome shotgun (WGS) entry which is preliminary data.</text>
</comment>
<comment type="subcellular location">
    <subcellularLocation>
        <location evidence="1 8">Cytoplasm</location>
    </subcellularLocation>
</comment>
<dbReference type="GO" id="GO:0006400">
    <property type="term" value="P:tRNA modification"/>
    <property type="evidence" value="ECO:0007669"/>
    <property type="project" value="UniProtKB-UniRule"/>
</dbReference>
<dbReference type="GO" id="GO:0032267">
    <property type="term" value="F:tRNA(Ile)-lysidine synthase activity"/>
    <property type="evidence" value="ECO:0007669"/>
    <property type="project" value="UniProtKB-EC"/>
</dbReference>
<comment type="domain">
    <text evidence="8">The N-terminal region contains the highly conserved SGGXDS motif, predicted to be a P-loop motif involved in ATP binding.</text>
</comment>
<keyword evidence="2 8" id="KW-0963">Cytoplasm</keyword>
<sequence length="447" mass="51920">MIRESIERFLERYHIPRDAKFILAVSGGADSISMLHAFKYMNLRILALHCNFALRGKESDMDEQFVKRFCDTYGIAHSVRKFDTKGYAREHGLSIEMAARELRYAWFHEMKEKKKMDYIVVAHHADDVAETVLINFCRGTGIKGLTGIKPVNGDVLRPLLECSRADILQYITENQLGFRTDSTNNSLDYMRNKIRHKVIPVLKEINPSLLTTIAENCEALKETEQVFSYGIRMLQEEILDCEEDEILIDIKKTLSSPAPYTFLYETLRPFGFNKSQIRDILNSHDSTSGKQFPAGQHLLVKGRTYWRLYDTSKRVQYTLEIPEPGQYAVAGERFEIFFFPYTKEFEIPDDRNMACLDAEKVKFPLTLRNWQAGDYFCPIGMKKSKKKLSDFFTNQKFSARQKQECLLLLSGDKIAWVVGHRIDDRFKITPFTKKMLIVKLLKDSEMK</sequence>
<dbReference type="EC" id="6.3.4.19" evidence="8"/>
<evidence type="ECO:0000313" key="10">
    <source>
        <dbReference type="EMBL" id="HIX02891.1"/>
    </source>
</evidence>
<keyword evidence="4 8" id="KW-0819">tRNA processing</keyword>
<dbReference type="InterPro" id="IPR012094">
    <property type="entry name" value="tRNA_Ile_lys_synt"/>
</dbReference>
<keyword evidence="5 8" id="KW-0547">Nucleotide-binding</keyword>
<feature type="domain" description="Lysidine-tRNA(Ile) synthetase C-terminal" evidence="9">
    <location>
        <begin position="365"/>
        <end position="438"/>
    </location>
</feature>
<evidence type="ECO:0000256" key="1">
    <source>
        <dbReference type="ARBA" id="ARBA00004496"/>
    </source>
</evidence>
<accession>A0A9D2AB22</accession>
<dbReference type="HAMAP" id="MF_01161">
    <property type="entry name" value="tRNA_Ile_lys_synt"/>
    <property type="match status" value="1"/>
</dbReference>
<evidence type="ECO:0000256" key="2">
    <source>
        <dbReference type="ARBA" id="ARBA00022490"/>
    </source>
</evidence>
<evidence type="ECO:0000256" key="7">
    <source>
        <dbReference type="ARBA" id="ARBA00048539"/>
    </source>
</evidence>
<name>A0A9D2AB22_9BACT</name>
<evidence type="ECO:0000256" key="3">
    <source>
        <dbReference type="ARBA" id="ARBA00022598"/>
    </source>
</evidence>
<dbReference type="PANTHER" id="PTHR43033:SF1">
    <property type="entry name" value="TRNA(ILE)-LYSIDINE SYNTHASE-RELATED"/>
    <property type="match status" value="1"/>
</dbReference>
<comment type="similarity">
    <text evidence="8">Belongs to the tRNA(Ile)-lysidine synthase family.</text>
</comment>
<evidence type="ECO:0000259" key="9">
    <source>
        <dbReference type="SMART" id="SM00977"/>
    </source>
</evidence>
<dbReference type="InterPro" id="IPR012795">
    <property type="entry name" value="tRNA_Ile_lys_synt_N"/>
</dbReference>
<proteinExistence type="inferred from homology"/>
<dbReference type="SUPFAM" id="SSF52402">
    <property type="entry name" value="Adenine nucleotide alpha hydrolases-like"/>
    <property type="match status" value="1"/>
</dbReference>
<dbReference type="Pfam" id="PF11734">
    <property type="entry name" value="TilS_C"/>
    <property type="match status" value="1"/>
</dbReference>
<dbReference type="SUPFAM" id="SSF56037">
    <property type="entry name" value="PheT/TilS domain"/>
    <property type="match status" value="1"/>
</dbReference>
<dbReference type="GO" id="GO:0005524">
    <property type="term" value="F:ATP binding"/>
    <property type="evidence" value="ECO:0007669"/>
    <property type="project" value="UniProtKB-UniRule"/>
</dbReference>
<dbReference type="SMART" id="SM00977">
    <property type="entry name" value="TilS_C"/>
    <property type="match status" value="1"/>
</dbReference>
<gene>
    <name evidence="8 10" type="primary">tilS</name>
    <name evidence="10" type="ORF">H9863_02085</name>
</gene>
<reference evidence="10" key="1">
    <citation type="journal article" date="2021" name="PeerJ">
        <title>Extensive microbial diversity within the chicken gut microbiome revealed by metagenomics and culture.</title>
        <authorList>
            <person name="Gilroy R."/>
            <person name="Ravi A."/>
            <person name="Getino M."/>
            <person name="Pursley I."/>
            <person name="Horton D.L."/>
            <person name="Alikhan N.F."/>
            <person name="Baker D."/>
            <person name="Gharbi K."/>
            <person name="Hall N."/>
            <person name="Watson M."/>
            <person name="Adriaenssens E.M."/>
            <person name="Foster-Nyarko E."/>
            <person name="Jarju S."/>
            <person name="Secka A."/>
            <person name="Antonio M."/>
            <person name="Oren A."/>
            <person name="Chaudhuri R.R."/>
            <person name="La Ragione R."/>
            <person name="Hildebrand F."/>
            <person name="Pallen M.J."/>
        </authorList>
    </citation>
    <scope>NUCLEOTIDE SEQUENCE</scope>
    <source>
        <strain evidence="10">23274</strain>
    </source>
</reference>
<keyword evidence="6 8" id="KW-0067">ATP-binding</keyword>
<dbReference type="InterPro" id="IPR012796">
    <property type="entry name" value="Lysidine-tRNA-synth_C"/>
</dbReference>
<dbReference type="AlphaFoldDB" id="A0A9D2AB22"/>
<evidence type="ECO:0000256" key="6">
    <source>
        <dbReference type="ARBA" id="ARBA00022840"/>
    </source>
</evidence>
<dbReference type="InterPro" id="IPR011063">
    <property type="entry name" value="TilS/TtcA_N"/>
</dbReference>
<reference evidence="10" key="2">
    <citation type="submission" date="2021-04" db="EMBL/GenBank/DDBJ databases">
        <authorList>
            <person name="Gilroy R."/>
        </authorList>
    </citation>
    <scope>NUCLEOTIDE SEQUENCE</scope>
    <source>
        <strain evidence="10">23274</strain>
    </source>
</reference>
<comment type="function">
    <text evidence="8">Ligates lysine onto the cytidine present at position 34 of the AUA codon-specific tRNA(Ile) that contains the anticodon CAU, in an ATP-dependent manner. Cytidine is converted to lysidine, thus changing the amino acid specificity of the tRNA from methionine to isoleucine.</text>
</comment>
<evidence type="ECO:0000313" key="11">
    <source>
        <dbReference type="Proteomes" id="UP000824202"/>
    </source>
</evidence>
<dbReference type="NCBIfam" id="TIGR02432">
    <property type="entry name" value="lysidine_TilS_N"/>
    <property type="match status" value="1"/>
</dbReference>
<keyword evidence="3 8" id="KW-0436">Ligase</keyword>
<dbReference type="PANTHER" id="PTHR43033">
    <property type="entry name" value="TRNA(ILE)-LYSIDINE SYNTHASE-RELATED"/>
    <property type="match status" value="1"/>
</dbReference>
<evidence type="ECO:0000256" key="8">
    <source>
        <dbReference type="HAMAP-Rule" id="MF_01161"/>
    </source>
</evidence>
<comment type="catalytic activity">
    <reaction evidence="7 8">
        <text>cytidine(34) in tRNA(Ile2) + L-lysine + ATP = lysidine(34) in tRNA(Ile2) + AMP + diphosphate + H(+)</text>
        <dbReference type="Rhea" id="RHEA:43744"/>
        <dbReference type="Rhea" id="RHEA-COMP:10625"/>
        <dbReference type="Rhea" id="RHEA-COMP:10670"/>
        <dbReference type="ChEBI" id="CHEBI:15378"/>
        <dbReference type="ChEBI" id="CHEBI:30616"/>
        <dbReference type="ChEBI" id="CHEBI:32551"/>
        <dbReference type="ChEBI" id="CHEBI:33019"/>
        <dbReference type="ChEBI" id="CHEBI:82748"/>
        <dbReference type="ChEBI" id="CHEBI:83665"/>
        <dbReference type="ChEBI" id="CHEBI:456215"/>
        <dbReference type="EC" id="6.3.4.19"/>
    </reaction>
</comment>
<dbReference type="Proteomes" id="UP000824202">
    <property type="component" value="Unassembled WGS sequence"/>
</dbReference>
<organism evidence="10 11">
    <name type="scientific">Candidatus Odoribacter faecigallinarum</name>
    <dbReference type="NCBI Taxonomy" id="2838706"/>
    <lineage>
        <taxon>Bacteria</taxon>
        <taxon>Pseudomonadati</taxon>
        <taxon>Bacteroidota</taxon>
        <taxon>Bacteroidia</taxon>
        <taxon>Bacteroidales</taxon>
        <taxon>Odoribacteraceae</taxon>
        <taxon>Odoribacter</taxon>
    </lineage>
</organism>
<feature type="binding site" evidence="8">
    <location>
        <begin position="26"/>
        <end position="31"/>
    </location>
    <ligand>
        <name>ATP</name>
        <dbReference type="ChEBI" id="CHEBI:30616"/>
    </ligand>
</feature>
<dbReference type="EMBL" id="DXFT01000042">
    <property type="protein sequence ID" value="HIX02891.1"/>
    <property type="molecule type" value="Genomic_DNA"/>
</dbReference>
<dbReference type="Pfam" id="PF01171">
    <property type="entry name" value="ATP_bind_3"/>
    <property type="match status" value="1"/>
</dbReference>
<dbReference type="InterPro" id="IPR014729">
    <property type="entry name" value="Rossmann-like_a/b/a_fold"/>
</dbReference>
<dbReference type="Gene3D" id="3.40.50.620">
    <property type="entry name" value="HUPs"/>
    <property type="match status" value="1"/>
</dbReference>
<protein>
    <recommendedName>
        <fullName evidence="8">tRNA(Ile)-lysidine synthase</fullName>
        <ecNumber evidence="8">6.3.4.19</ecNumber>
    </recommendedName>
    <alternativeName>
        <fullName evidence="8">tRNA(Ile)-2-lysyl-cytidine synthase</fullName>
    </alternativeName>
    <alternativeName>
        <fullName evidence="8">tRNA(Ile)-lysidine synthetase</fullName>
    </alternativeName>
</protein>
<dbReference type="GO" id="GO:0005737">
    <property type="term" value="C:cytoplasm"/>
    <property type="evidence" value="ECO:0007669"/>
    <property type="project" value="UniProtKB-SubCell"/>
</dbReference>